<organism evidence="1">
    <name type="scientific">mine drainage metagenome</name>
    <dbReference type="NCBI Taxonomy" id="410659"/>
    <lineage>
        <taxon>unclassified sequences</taxon>
        <taxon>metagenomes</taxon>
        <taxon>ecological metagenomes</taxon>
    </lineage>
</organism>
<dbReference type="Gene3D" id="3.40.140.10">
    <property type="entry name" value="Cytidine Deaminase, domain 2"/>
    <property type="match status" value="1"/>
</dbReference>
<dbReference type="EMBL" id="MLJW01000800">
    <property type="protein sequence ID" value="OIQ82483.1"/>
    <property type="molecule type" value="Genomic_DNA"/>
</dbReference>
<comment type="caution">
    <text evidence="1">The sequence shown here is derived from an EMBL/GenBank/DDBJ whole genome shotgun (WGS) entry which is preliminary data.</text>
</comment>
<dbReference type="AlphaFoldDB" id="A0A1J5QYF0"/>
<proteinExistence type="predicted"/>
<gene>
    <name evidence="1" type="ORF">GALL_357390</name>
</gene>
<reference evidence="1" key="1">
    <citation type="submission" date="2016-10" db="EMBL/GenBank/DDBJ databases">
        <title>Sequence of Gallionella enrichment culture.</title>
        <authorList>
            <person name="Poehlein A."/>
            <person name="Muehling M."/>
            <person name="Daniel R."/>
        </authorList>
    </citation>
    <scope>NUCLEOTIDE SEQUENCE</scope>
</reference>
<evidence type="ECO:0000313" key="1">
    <source>
        <dbReference type="EMBL" id="OIQ82483.1"/>
    </source>
</evidence>
<name>A0A1J5QYF0_9ZZZZ</name>
<accession>A0A1J5QYF0</accession>
<protein>
    <submittedName>
        <fullName evidence="1">Uncharacterized protein</fullName>
    </submittedName>
</protein>
<sequence>MIASGQVSLAITAQHREQLKSHLYPGDGKEAVAIGLCGRSHADGYSTLLVQELFPIPYASCPVREQDRVTWRPEVLEEVLTKAMRLHLSIVKFHSHPGGFREFSKVDDQSDAVLFESVYGWLDTDSPQASVIMLPDGEMFGRTITPYGIGDRRASR</sequence>